<dbReference type="InterPro" id="IPR027417">
    <property type="entry name" value="P-loop_NTPase"/>
</dbReference>
<dbReference type="GO" id="GO:0000725">
    <property type="term" value="P:recombinational repair"/>
    <property type="evidence" value="ECO:0007669"/>
    <property type="project" value="TreeGrafter"/>
</dbReference>
<evidence type="ECO:0000256" key="3">
    <source>
        <dbReference type="ARBA" id="ARBA00022763"/>
    </source>
</evidence>
<dbReference type="GO" id="GO:0004527">
    <property type="term" value="F:exonuclease activity"/>
    <property type="evidence" value="ECO:0007669"/>
    <property type="project" value="UniProtKB-KW"/>
</dbReference>
<evidence type="ECO:0000256" key="16">
    <source>
        <dbReference type="SAM" id="MobiDB-lite"/>
    </source>
</evidence>
<keyword evidence="10" id="KW-0413">Isomerase</keyword>
<keyword evidence="9" id="KW-0234">DNA repair</keyword>
<dbReference type="EMBL" id="CAADFR010000142">
    <property type="protein sequence ID" value="VFK43315.1"/>
    <property type="molecule type" value="Genomic_DNA"/>
</dbReference>
<evidence type="ECO:0000256" key="7">
    <source>
        <dbReference type="ARBA" id="ARBA00022840"/>
    </source>
</evidence>
<keyword evidence="5 15" id="KW-0347">Helicase</keyword>
<keyword evidence="2 15" id="KW-0547">Nucleotide-binding</keyword>
<dbReference type="PANTHER" id="PTHR11070:SF2">
    <property type="entry name" value="ATP-DEPENDENT DNA HELICASE SRS2"/>
    <property type="match status" value="1"/>
</dbReference>
<dbReference type="InterPro" id="IPR014016">
    <property type="entry name" value="UvrD-like_ATP-bd"/>
</dbReference>
<evidence type="ECO:0000256" key="10">
    <source>
        <dbReference type="ARBA" id="ARBA00023235"/>
    </source>
</evidence>
<dbReference type="PROSITE" id="PS51198">
    <property type="entry name" value="UVRD_HELICASE_ATP_BIND"/>
    <property type="match status" value="1"/>
</dbReference>
<name>A0A450Z4K4_9GAMM</name>
<dbReference type="GO" id="GO:0005829">
    <property type="term" value="C:cytosol"/>
    <property type="evidence" value="ECO:0007669"/>
    <property type="project" value="TreeGrafter"/>
</dbReference>
<dbReference type="InterPro" id="IPR014017">
    <property type="entry name" value="DNA_helicase_UvrD-like_C"/>
</dbReference>
<feature type="region of interest" description="Disordered" evidence="16">
    <location>
        <begin position="923"/>
        <end position="967"/>
    </location>
</feature>
<dbReference type="EC" id="5.6.2.4" evidence="12"/>
<evidence type="ECO:0000256" key="2">
    <source>
        <dbReference type="ARBA" id="ARBA00022741"/>
    </source>
</evidence>
<protein>
    <recommendedName>
        <fullName evidence="12">DNA 3'-5' helicase</fullName>
        <ecNumber evidence="12">5.6.2.4</ecNumber>
    </recommendedName>
    <alternativeName>
        <fullName evidence="13">DNA 3'-5' helicase II</fullName>
    </alternativeName>
</protein>
<dbReference type="InterPro" id="IPR000212">
    <property type="entry name" value="DNA_helicase_UvrD/REP"/>
</dbReference>
<evidence type="ECO:0000259" key="18">
    <source>
        <dbReference type="PROSITE" id="PS51217"/>
    </source>
</evidence>
<evidence type="ECO:0000256" key="8">
    <source>
        <dbReference type="ARBA" id="ARBA00023125"/>
    </source>
</evidence>
<feature type="domain" description="UvrD-like helicase ATP-binding" evidence="17">
    <location>
        <begin position="25"/>
        <end position="511"/>
    </location>
</feature>
<keyword evidence="8" id="KW-0238">DNA-binding</keyword>
<evidence type="ECO:0000259" key="17">
    <source>
        <dbReference type="PROSITE" id="PS51198"/>
    </source>
</evidence>
<keyword evidence="6 20" id="KW-0269">Exonuclease</keyword>
<feature type="compositionally biased region" description="Acidic residues" evidence="16">
    <location>
        <begin position="933"/>
        <end position="943"/>
    </location>
</feature>
<keyword evidence="4 15" id="KW-0378">Hydrolase</keyword>
<feature type="binding site" evidence="15">
    <location>
        <begin position="46"/>
        <end position="53"/>
    </location>
    <ligand>
        <name>ATP</name>
        <dbReference type="ChEBI" id="CHEBI:30616"/>
    </ligand>
</feature>
<dbReference type="Pfam" id="PF12705">
    <property type="entry name" value="PDDEXK_1"/>
    <property type="match status" value="1"/>
</dbReference>
<proteinExistence type="predicted"/>
<dbReference type="Pfam" id="PF13361">
    <property type="entry name" value="UvrD_C"/>
    <property type="match status" value="2"/>
</dbReference>
<dbReference type="Pfam" id="PF00580">
    <property type="entry name" value="UvrD-helicase"/>
    <property type="match status" value="2"/>
</dbReference>
<dbReference type="GO" id="GO:0005524">
    <property type="term" value="F:ATP binding"/>
    <property type="evidence" value="ECO:0007669"/>
    <property type="project" value="UniProtKB-UniRule"/>
</dbReference>
<feature type="compositionally biased region" description="Low complexity" evidence="16">
    <location>
        <begin position="953"/>
        <end position="967"/>
    </location>
</feature>
<comment type="catalytic activity">
    <reaction evidence="11">
        <text>Couples ATP hydrolysis with the unwinding of duplex DNA by translocating in the 3'-5' direction.</text>
        <dbReference type="EC" id="5.6.2.4"/>
    </reaction>
</comment>
<evidence type="ECO:0000256" key="4">
    <source>
        <dbReference type="ARBA" id="ARBA00022801"/>
    </source>
</evidence>
<dbReference type="Gene3D" id="1.10.486.10">
    <property type="entry name" value="PCRA, domain 4"/>
    <property type="match status" value="1"/>
</dbReference>
<evidence type="ECO:0000256" key="11">
    <source>
        <dbReference type="ARBA" id="ARBA00034617"/>
    </source>
</evidence>
<accession>A0A450Z4K4</accession>
<sequence>MKERLLFHRNRTRRYPPKGPISLMLPHDQPIRDRALDASRSFIVQAPAGSGKTGLLIQRYLTLLGEVEDPEEVIAVTFTRKAAGEMRERVLVALDRARGEAPGSPFQRRVRELADRVVARDKARGWEIRSYPARLRIQTIDSLCAWIIQQAPWRSRLGGELRVVEDAGPLYREAAHGLVMDLDNRRGPDGDALARVLLSLDNDIPRFEATLIRMLARRDQWLRHPLGEADSESRRGRMSRALGRVVREALESLRASVPPGMAREIATLGDYAGGNLARIDPSSPIAALAGLDAVPGEDADAMIPWRGIAELFLTRAGAWRSRYTKKEGFPPGKDADAARMKERIRELDRSKAEVFRARLYAVRELPIPVYEDGQWAVLDALMTVLGMAAAALRKVFMAHGVADFIEVSQGALAALGEEGAQGPAPGFDCGIRHLLVDEFQDTSHAQILLFNRITANWRVGDGRTLFLVGDPMQSIYGFREADVGLYLRAWQHGLGQVPLEPLTLSGNFRSQGRLVAWCNRVFPSAFPDADDMGAGAVSFKPSVPHRAATPSPGVSIHAYRKDQADREAEGVLAAIRAARKEDPAGSIAILARTRTHLEAILPRLRAAGIGYRGVGIASLAHRQIIQDLLALTRALLHPGDRVAWLSVLRAPWCGLTLHDLHGLAGEDHKICILDRLRDECARPSPAASPNPGSPPRERRLGPDGRRRAERVFRILDDAFRQRSRTPLRIAVEHVRMALGGPACMEADGIADVRAFFDLLEQLEAETGGPPDGQRIADRVSRLYATPDAAEGQVEIMTIHKAKGLEFDTVILPGLDRKVRVEERPLLAWVERPTAAGGFDLLLAPMTGPGDPEDPIYHYLRILDETRADHETARLLYVAITRARERLYLIGGLQPPEGNEKAPPRRGSLLARLWPALQSEFQASLADGGSGADSEMEPDTAPEMDPEHPPSPPDFASAPPRQPIPLQRLPADWMPPETLPEATASWYPSVHFPREATVPMPDPPEISEMQNTARSVGILIHRILRNLAEDATRQWRTGRAQEKSDVWRSVLRGFGVPADQLEPALERVVRAFDLVIRDPRWHWITDPCHTLARNEYPLTGIVRDCMVNGVIDRTFVDAQGIRWIIDYKTDARGARETTEFPDRAQSRYRDQLTRYADLFKGMESRPIRAGVYFPLWGGWLAWEIGA</sequence>
<dbReference type="PANTHER" id="PTHR11070">
    <property type="entry name" value="UVRD / RECB / PCRA DNA HELICASE FAMILY MEMBER"/>
    <property type="match status" value="1"/>
</dbReference>
<evidence type="ECO:0000256" key="15">
    <source>
        <dbReference type="PROSITE-ProRule" id="PRU00560"/>
    </source>
</evidence>
<evidence type="ECO:0000256" key="12">
    <source>
        <dbReference type="ARBA" id="ARBA00034808"/>
    </source>
</evidence>
<dbReference type="Gene3D" id="3.40.50.300">
    <property type="entry name" value="P-loop containing nucleotide triphosphate hydrolases"/>
    <property type="match status" value="4"/>
</dbReference>
<dbReference type="PROSITE" id="PS51217">
    <property type="entry name" value="UVRD_HELICASE_CTER"/>
    <property type="match status" value="1"/>
</dbReference>
<gene>
    <name evidence="20" type="ORF">BECKSD772E_GA0070983_11365</name>
    <name evidence="19" type="ORF">BECKSD772F_GA0070984_11421</name>
</gene>
<evidence type="ECO:0000256" key="6">
    <source>
        <dbReference type="ARBA" id="ARBA00022839"/>
    </source>
</evidence>
<reference evidence="20" key="1">
    <citation type="submission" date="2019-02" db="EMBL/GenBank/DDBJ databases">
        <authorList>
            <person name="Gruber-Vodicka R. H."/>
            <person name="Seah K. B. B."/>
        </authorList>
    </citation>
    <scope>NUCLEOTIDE SEQUENCE</scope>
    <source>
        <strain evidence="20">BECK_S1320</strain>
        <strain evidence="19">BECK_S1321</strain>
    </source>
</reference>
<dbReference type="InterPro" id="IPR011335">
    <property type="entry name" value="Restrct_endonuc-II-like"/>
</dbReference>
<dbReference type="Gene3D" id="3.90.320.10">
    <property type="match status" value="1"/>
</dbReference>
<dbReference type="GO" id="GO:0033202">
    <property type="term" value="C:DNA helicase complex"/>
    <property type="evidence" value="ECO:0007669"/>
    <property type="project" value="TreeGrafter"/>
</dbReference>
<keyword evidence="1" id="KW-0540">Nuclease</keyword>
<evidence type="ECO:0000313" key="20">
    <source>
        <dbReference type="EMBL" id="VFK48689.1"/>
    </source>
</evidence>
<dbReference type="EMBL" id="CAADFU010000136">
    <property type="protein sequence ID" value="VFK48689.1"/>
    <property type="molecule type" value="Genomic_DNA"/>
</dbReference>
<evidence type="ECO:0000256" key="9">
    <source>
        <dbReference type="ARBA" id="ARBA00023204"/>
    </source>
</evidence>
<keyword evidence="3" id="KW-0227">DNA damage</keyword>
<dbReference type="SUPFAM" id="SSF52980">
    <property type="entry name" value="Restriction endonuclease-like"/>
    <property type="match status" value="1"/>
</dbReference>
<keyword evidence="7 15" id="KW-0067">ATP-binding</keyword>
<evidence type="ECO:0000256" key="5">
    <source>
        <dbReference type="ARBA" id="ARBA00022806"/>
    </source>
</evidence>
<comment type="catalytic activity">
    <reaction evidence="14">
        <text>ATP + H2O = ADP + phosphate + H(+)</text>
        <dbReference type="Rhea" id="RHEA:13065"/>
        <dbReference type="ChEBI" id="CHEBI:15377"/>
        <dbReference type="ChEBI" id="CHEBI:15378"/>
        <dbReference type="ChEBI" id="CHEBI:30616"/>
        <dbReference type="ChEBI" id="CHEBI:43474"/>
        <dbReference type="ChEBI" id="CHEBI:456216"/>
        <dbReference type="EC" id="5.6.2.4"/>
    </reaction>
</comment>
<evidence type="ECO:0000256" key="13">
    <source>
        <dbReference type="ARBA" id="ARBA00034923"/>
    </source>
</evidence>
<evidence type="ECO:0000256" key="14">
    <source>
        <dbReference type="ARBA" id="ARBA00048988"/>
    </source>
</evidence>
<dbReference type="GO" id="GO:0043138">
    <property type="term" value="F:3'-5' DNA helicase activity"/>
    <property type="evidence" value="ECO:0007669"/>
    <property type="project" value="UniProtKB-EC"/>
</dbReference>
<feature type="region of interest" description="Disordered" evidence="16">
    <location>
        <begin position="682"/>
        <end position="703"/>
    </location>
</feature>
<dbReference type="InterPro" id="IPR038726">
    <property type="entry name" value="PDDEXK_AddAB-type"/>
</dbReference>
<dbReference type="AlphaFoldDB" id="A0A450Z4K4"/>
<dbReference type="SUPFAM" id="SSF52540">
    <property type="entry name" value="P-loop containing nucleoside triphosphate hydrolases"/>
    <property type="match status" value="1"/>
</dbReference>
<dbReference type="GO" id="GO:0003677">
    <property type="term" value="F:DNA binding"/>
    <property type="evidence" value="ECO:0007669"/>
    <property type="project" value="UniProtKB-KW"/>
</dbReference>
<feature type="domain" description="UvrD-like helicase C-terminal" evidence="18">
    <location>
        <begin position="523"/>
        <end position="803"/>
    </location>
</feature>
<dbReference type="InterPro" id="IPR011604">
    <property type="entry name" value="PDDEXK-like_dom_sf"/>
</dbReference>
<evidence type="ECO:0000313" key="19">
    <source>
        <dbReference type="EMBL" id="VFK43315.1"/>
    </source>
</evidence>
<evidence type="ECO:0000256" key="1">
    <source>
        <dbReference type="ARBA" id="ARBA00022722"/>
    </source>
</evidence>
<organism evidence="20">
    <name type="scientific">Candidatus Kentrum sp. SD</name>
    <dbReference type="NCBI Taxonomy" id="2126332"/>
    <lineage>
        <taxon>Bacteria</taxon>
        <taxon>Pseudomonadati</taxon>
        <taxon>Pseudomonadota</taxon>
        <taxon>Gammaproteobacteria</taxon>
        <taxon>Candidatus Kentrum</taxon>
    </lineage>
</organism>